<keyword evidence="1" id="KW-0472">Membrane</keyword>
<feature type="transmembrane region" description="Helical" evidence="1">
    <location>
        <begin position="72"/>
        <end position="96"/>
    </location>
</feature>
<dbReference type="AlphaFoldDB" id="A0A953T883"/>
<keyword evidence="3" id="KW-1185">Reference proteome</keyword>
<evidence type="ECO:0000256" key="1">
    <source>
        <dbReference type="SAM" id="Phobius"/>
    </source>
</evidence>
<comment type="caution">
    <text evidence="2">The sequence shown here is derived from an EMBL/GenBank/DDBJ whole genome shotgun (WGS) entry which is preliminary data.</text>
</comment>
<keyword evidence="1" id="KW-0812">Transmembrane</keyword>
<feature type="transmembrane region" description="Helical" evidence="1">
    <location>
        <begin position="40"/>
        <end position="60"/>
    </location>
</feature>
<name>A0A953T883_9BURK</name>
<dbReference type="EMBL" id="JAHXRI010000010">
    <property type="protein sequence ID" value="MBZ1351469.1"/>
    <property type="molecule type" value="Genomic_DNA"/>
</dbReference>
<gene>
    <name evidence="2" type="ORF">KZZ10_12500</name>
</gene>
<accession>A0A953T883</accession>
<evidence type="ECO:0000313" key="3">
    <source>
        <dbReference type="Proteomes" id="UP000739565"/>
    </source>
</evidence>
<evidence type="ECO:0000313" key="2">
    <source>
        <dbReference type="EMBL" id="MBZ1351469.1"/>
    </source>
</evidence>
<dbReference type="RefSeq" id="WP_259661866.1">
    <property type="nucleotide sequence ID" value="NZ_JAHXRI010000010.1"/>
</dbReference>
<organism evidence="2 3">
    <name type="scientific">Zwartia hollandica</name>
    <dbReference type="NCBI Taxonomy" id="324606"/>
    <lineage>
        <taxon>Bacteria</taxon>
        <taxon>Pseudomonadati</taxon>
        <taxon>Pseudomonadota</taxon>
        <taxon>Betaproteobacteria</taxon>
        <taxon>Burkholderiales</taxon>
        <taxon>Alcaligenaceae</taxon>
        <taxon>Zwartia</taxon>
    </lineage>
</organism>
<proteinExistence type="predicted"/>
<dbReference type="PIRSF" id="PIRSF019883">
    <property type="entry name" value="UCP019883"/>
    <property type="match status" value="1"/>
</dbReference>
<dbReference type="InterPro" id="IPR016768">
    <property type="entry name" value="UCP019883"/>
</dbReference>
<reference evidence="2" key="1">
    <citation type="submission" date="2021-07" db="EMBL/GenBank/DDBJ databases">
        <title>New genus and species of the family Alcaligenaceae.</title>
        <authorList>
            <person name="Hahn M.W."/>
        </authorList>
    </citation>
    <scope>NUCLEOTIDE SEQUENCE</scope>
    <source>
        <strain evidence="2">LF4-65</strain>
    </source>
</reference>
<dbReference type="Pfam" id="PF10993">
    <property type="entry name" value="DUF2818"/>
    <property type="match status" value="1"/>
</dbReference>
<protein>
    <submittedName>
        <fullName evidence="2">DUF2818 family protein</fullName>
    </submittedName>
</protein>
<sequence>MNQNAAIWLLLVLAFAAANLPFLNERVFGLFALKGAKPFVVRVVELVTLYVLVGLVGLTLERMIGNAFTQRWEFYATTFTLFLVMAFPGFVLRYLLRR</sequence>
<dbReference type="Proteomes" id="UP000739565">
    <property type="component" value="Unassembled WGS sequence"/>
</dbReference>
<keyword evidence="1" id="KW-1133">Transmembrane helix</keyword>